<feature type="compositionally biased region" description="Low complexity" evidence="3">
    <location>
        <begin position="12"/>
        <end position="21"/>
    </location>
</feature>
<dbReference type="CDD" id="cd00167">
    <property type="entry name" value="SANT"/>
    <property type="match status" value="1"/>
</dbReference>
<comment type="caution">
    <text evidence="5">The sequence shown here is derived from an EMBL/GenBank/DDBJ whole genome shotgun (WGS) entry which is preliminary data.</text>
</comment>
<dbReference type="AlphaFoldDB" id="A0A9D4NCF6"/>
<dbReference type="InterPro" id="IPR051571">
    <property type="entry name" value="N-CoR_corepressor"/>
</dbReference>
<feature type="compositionally biased region" description="Basic residues" evidence="3">
    <location>
        <begin position="550"/>
        <end position="560"/>
    </location>
</feature>
<dbReference type="PANTHER" id="PTHR13992">
    <property type="entry name" value="NUCLEAR RECEPTOR CO-REPRESSOR RELATED NCOR"/>
    <property type="match status" value="1"/>
</dbReference>
<dbReference type="InterPro" id="IPR017884">
    <property type="entry name" value="SANT_dom"/>
</dbReference>
<dbReference type="GO" id="GO:0000785">
    <property type="term" value="C:chromatin"/>
    <property type="evidence" value="ECO:0007669"/>
    <property type="project" value="TreeGrafter"/>
</dbReference>
<dbReference type="SMART" id="SM00717">
    <property type="entry name" value="SANT"/>
    <property type="match status" value="1"/>
</dbReference>
<dbReference type="Pfam" id="PF15784">
    <property type="entry name" value="GPS2_interact"/>
    <property type="match status" value="1"/>
</dbReference>
<feature type="region of interest" description="Disordered" evidence="3">
    <location>
        <begin position="241"/>
        <end position="268"/>
    </location>
</feature>
<keyword evidence="2" id="KW-0175">Coiled coil</keyword>
<feature type="region of interest" description="Disordered" evidence="3">
    <location>
        <begin position="550"/>
        <end position="600"/>
    </location>
</feature>
<feature type="compositionally biased region" description="Basic and acidic residues" evidence="3">
    <location>
        <begin position="1"/>
        <end position="11"/>
    </location>
</feature>
<feature type="region of interest" description="Disordered" evidence="3">
    <location>
        <begin position="92"/>
        <end position="209"/>
    </location>
</feature>
<accession>A0A9D4NCF6</accession>
<reference evidence="5" key="1">
    <citation type="journal article" date="2019" name="bioRxiv">
        <title>The Genome of the Zebra Mussel, Dreissena polymorpha: A Resource for Invasive Species Research.</title>
        <authorList>
            <person name="McCartney M.A."/>
            <person name="Auch B."/>
            <person name="Kono T."/>
            <person name="Mallez S."/>
            <person name="Zhang Y."/>
            <person name="Obille A."/>
            <person name="Becker A."/>
            <person name="Abrahante J.E."/>
            <person name="Garbe J."/>
            <person name="Badalamenti J.P."/>
            <person name="Herman A."/>
            <person name="Mangelson H."/>
            <person name="Liachko I."/>
            <person name="Sullivan S."/>
            <person name="Sone E.D."/>
            <person name="Koren S."/>
            <person name="Silverstein K.A.T."/>
            <person name="Beckman K.B."/>
            <person name="Gohl D.M."/>
        </authorList>
    </citation>
    <scope>NUCLEOTIDE SEQUENCE</scope>
    <source>
        <strain evidence="5">Duluth1</strain>
        <tissue evidence="5">Whole animal</tissue>
    </source>
</reference>
<dbReference type="PANTHER" id="PTHR13992:SF39">
    <property type="entry name" value="SMRTER, ISOFORM G"/>
    <property type="match status" value="1"/>
</dbReference>
<keyword evidence="6" id="KW-1185">Reference proteome</keyword>
<dbReference type="GO" id="GO:0032991">
    <property type="term" value="C:protein-containing complex"/>
    <property type="evidence" value="ECO:0007669"/>
    <property type="project" value="UniProtKB-ARBA"/>
</dbReference>
<evidence type="ECO:0000313" key="6">
    <source>
        <dbReference type="Proteomes" id="UP000828390"/>
    </source>
</evidence>
<feature type="compositionally biased region" description="Basic and acidic residues" evidence="3">
    <location>
        <begin position="111"/>
        <end position="122"/>
    </location>
</feature>
<gene>
    <name evidence="5" type="ORF">DPMN_015959</name>
</gene>
<evidence type="ECO:0000259" key="4">
    <source>
        <dbReference type="PROSITE" id="PS51293"/>
    </source>
</evidence>
<dbReference type="SUPFAM" id="SSF46689">
    <property type="entry name" value="Homeodomain-like"/>
    <property type="match status" value="1"/>
</dbReference>
<evidence type="ECO:0000256" key="1">
    <source>
        <dbReference type="ARBA" id="ARBA00010097"/>
    </source>
</evidence>
<dbReference type="InterPro" id="IPR009057">
    <property type="entry name" value="Homeodomain-like_sf"/>
</dbReference>
<comment type="similarity">
    <text evidence="1">Belongs to the N-CoR nuclear receptor corepressors family.</text>
</comment>
<dbReference type="GO" id="GO:0006357">
    <property type="term" value="P:regulation of transcription by RNA polymerase II"/>
    <property type="evidence" value="ECO:0007669"/>
    <property type="project" value="TreeGrafter"/>
</dbReference>
<dbReference type="PROSITE" id="PS51293">
    <property type="entry name" value="SANT"/>
    <property type="match status" value="1"/>
</dbReference>
<evidence type="ECO:0000256" key="2">
    <source>
        <dbReference type="ARBA" id="ARBA00023054"/>
    </source>
</evidence>
<feature type="compositionally biased region" description="Polar residues" evidence="3">
    <location>
        <begin position="578"/>
        <end position="600"/>
    </location>
</feature>
<dbReference type="EMBL" id="JAIWYP010000001">
    <property type="protein sequence ID" value="KAH3891850.1"/>
    <property type="molecule type" value="Genomic_DNA"/>
</dbReference>
<evidence type="ECO:0000313" key="5">
    <source>
        <dbReference type="EMBL" id="KAH3891850.1"/>
    </source>
</evidence>
<dbReference type="Pfam" id="PF00249">
    <property type="entry name" value="Myb_DNA-binding"/>
    <property type="match status" value="1"/>
</dbReference>
<organism evidence="5 6">
    <name type="scientific">Dreissena polymorpha</name>
    <name type="common">Zebra mussel</name>
    <name type="synonym">Mytilus polymorpha</name>
    <dbReference type="NCBI Taxonomy" id="45954"/>
    <lineage>
        <taxon>Eukaryota</taxon>
        <taxon>Metazoa</taxon>
        <taxon>Spiralia</taxon>
        <taxon>Lophotrochozoa</taxon>
        <taxon>Mollusca</taxon>
        <taxon>Bivalvia</taxon>
        <taxon>Autobranchia</taxon>
        <taxon>Heteroconchia</taxon>
        <taxon>Euheterodonta</taxon>
        <taxon>Imparidentia</taxon>
        <taxon>Neoheterodontei</taxon>
        <taxon>Myida</taxon>
        <taxon>Dreissenoidea</taxon>
        <taxon>Dreissenidae</taxon>
        <taxon>Dreissena</taxon>
    </lineage>
</organism>
<feature type="domain" description="SANT" evidence="4">
    <location>
        <begin position="493"/>
        <end position="544"/>
    </location>
</feature>
<evidence type="ECO:0000256" key="3">
    <source>
        <dbReference type="SAM" id="MobiDB-lite"/>
    </source>
</evidence>
<feature type="compositionally biased region" description="Basic and acidic residues" evidence="3">
    <location>
        <begin position="243"/>
        <end position="254"/>
    </location>
</feature>
<dbReference type="GO" id="GO:0005654">
    <property type="term" value="C:nucleoplasm"/>
    <property type="evidence" value="ECO:0007669"/>
    <property type="project" value="UniProtKB-ARBA"/>
</dbReference>
<dbReference type="Proteomes" id="UP000828390">
    <property type="component" value="Unassembled WGS sequence"/>
</dbReference>
<reference evidence="5" key="2">
    <citation type="submission" date="2020-11" db="EMBL/GenBank/DDBJ databases">
        <authorList>
            <person name="McCartney M.A."/>
            <person name="Auch B."/>
            <person name="Kono T."/>
            <person name="Mallez S."/>
            <person name="Becker A."/>
            <person name="Gohl D.M."/>
            <person name="Silverstein K.A.T."/>
            <person name="Koren S."/>
            <person name="Bechman K.B."/>
            <person name="Herman A."/>
            <person name="Abrahante J.E."/>
            <person name="Garbe J."/>
        </authorList>
    </citation>
    <scope>NUCLEOTIDE SEQUENCE</scope>
    <source>
        <strain evidence="5">Duluth1</strain>
        <tissue evidence="5">Whole animal</tissue>
    </source>
</reference>
<dbReference type="Gene3D" id="1.10.10.60">
    <property type="entry name" value="Homeodomain-like"/>
    <property type="match status" value="1"/>
</dbReference>
<feature type="region of interest" description="Disordered" evidence="3">
    <location>
        <begin position="1"/>
        <end position="41"/>
    </location>
</feature>
<dbReference type="InterPro" id="IPR031557">
    <property type="entry name" value="N-CoR_GPS2_interact"/>
</dbReference>
<protein>
    <recommendedName>
        <fullName evidence="4">SANT domain-containing protein</fullName>
    </recommendedName>
</protein>
<dbReference type="FunFam" id="1.10.10.60:FF:000026">
    <property type="entry name" value="Nuclear receptor corepressor 2 isoform 1"/>
    <property type="match status" value="1"/>
</dbReference>
<sequence length="600" mass="69125">MSNRQQSDRGHSGPPHDSSSPYKRAPPQTSPNAVLRPGPPFYQDPRFGMAVAAAGPYASMYSSQFQQPSHVDHSQDVREQFTRDRLQVGTSAARDAELYPYHRQRRPQLLESHHPGVDRSRQEPPLSAYGQHYHQESMGNLQPAPTSALQGGVGTGPQPPKRPRIAAERPDLTKPLTIDVTQAETKREPAYNPQVEAISPTLPPEETQKVQKVKDELLQNISRIDKDINLVEQQIAMKQKKRQQQEEAASKQNEEVESDEAPETTIDTKNQSIAQIIYAENRRKAAEAHNILSKMGPKVDVPLYNQPKDTPIYHENKRKFALFKPRLIAHFKKRHQARKQWEKRLSETYNRLMQAWQKKVEKWENSPKHKAKEAKFQEIFEKVFPELKKARDEKDRLSRQALKKALANSVDPDEMPHDAATGNRAGGTQLFARSEAEFEQIVDGITEQEEEDRKMRTLAVVPPMMLDARQRRLKFINKNGLISDCMEEYKERKYFNVWTAQEKQIFKEKYLQHPKNFGLIASFLEKKSTQDCVEYYYRSKKSENYKQMLKRQSTKKKRQQQKPMLQQTKEERSVDVMPSTSGEVSTTQPTSASMDESANV</sequence>
<feature type="compositionally biased region" description="Polar residues" evidence="3">
    <location>
        <begin position="137"/>
        <end position="149"/>
    </location>
</feature>
<name>A0A9D4NCF6_DREPO</name>
<dbReference type="InterPro" id="IPR001005">
    <property type="entry name" value="SANT/Myb"/>
</dbReference>
<feature type="non-terminal residue" evidence="5">
    <location>
        <position position="1"/>
    </location>
</feature>
<proteinExistence type="inferred from homology"/>
<dbReference type="Gene3D" id="1.20.5.430">
    <property type="match status" value="1"/>
</dbReference>